<evidence type="ECO:0000313" key="1">
    <source>
        <dbReference type="EMBL" id="TWU19159.1"/>
    </source>
</evidence>
<reference evidence="1 2" key="1">
    <citation type="journal article" date="2020" name="Antonie Van Leeuwenhoek">
        <title>Rhodopirellula heiligendammensis sp. nov., Rhodopirellula pilleata sp. nov., and Rhodopirellula solitaria sp. nov. isolated from natural or artificial marine surfaces in Northern Germany and California, USA, and emended description of the genus Rhodopirellula.</title>
        <authorList>
            <person name="Kallscheuer N."/>
            <person name="Wiegand S."/>
            <person name="Jogler M."/>
            <person name="Boedeker C."/>
            <person name="Peeters S.H."/>
            <person name="Rast P."/>
            <person name="Heuer A."/>
            <person name="Jetten M.S.M."/>
            <person name="Rohde M."/>
            <person name="Jogler C."/>
        </authorList>
    </citation>
    <scope>NUCLEOTIDE SEQUENCE [LARGE SCALE GENOMIC DNA]</scope>
    <source>
        <strain evidence="1 2">Poly21</strain>
    </source>
</reference>
<comment type="caution">
    <text evidence="1">The sequence shown here is derived from an EMBL/GenBank/DDBJ whole genome shotgun (WGS) entry which is preliminary data.</text>
</comment>
<gene>
    <name evidence="1" type="ORF">Poly21_13300</name>
</gene>
<proteinExistence type="predicted"/>
<dbReference type="Proteomes" id="UP000319908">
    <property type="component" value="Unassembled WGS sequence"/>
</dbReference>
<organism evidence="1 2">
    <name type="scientific">Allorhodopirellula heiligendammensis</name>
    <dbReference type="NCBI Taxonomy" id="2714739"/>
    <lineage>
        <taxon>Bacteria</taxon>
        <taxon>Pseudomonadati</taxon>
        <taxon>Planctomycetota</taxon>
        <taxon>Planctomycetia</taxon>
        <taxon>Pirellulales</taxon>
        <taxon>Pirellulaceae</taxon>
        <taxon>Allorhodopirellula</taxon>
    </lineage>
</organism>
<dbReference type="AlphaFoldDB" id="A0A5C6C8R9"/>
<dbReference type="EMBL" id="SJPU01000001">
    <property type="protein sequence ID" value="TWU19159.1"/>
    <property type="molecule type" value="Genomic_DNA"/>
</dbReference>
<sequence>MRPPQRLSIYRAETRQRPGNTTVRLQRPGGAKQPVPDNAQLTAYLTKLGSIDRYVRPVPSTPKWIAAAEWIAASTTEWIGTATKRIRSAAEWIRPATEWIIGIWSFLGRSF</sequence>
<protein>
    <submittedName>
        <fullName evidence="1">Uncharacterized protein</fullName>
    </submittedName>
</protein>
<name>A0A5C6C8R9_9BACT</name>
<keyword evidence="2" id="KW-1185">Reference proteome</keyword>
<evidence type="ECO:0000313" key="2">
    <source>
        <dbReference type="Proteomes" id="UP000319908"/>
    </source>
</evidence>
<accession>A0A5C6C8R9</accession>